<keyword evidence="1" id="KW-0539">Nucleus</keyword>
<dbReference type="InterPro" id="IPR053187">
    <property type="entry name" value="Notoamide_regulator"/>
</dbReference>
<dbReference type="PANTHER" id="PTHR47256:SF1">
    <property type="entry name" value="ZN(II)2CYS6 TRANSCRIPTION FACTOR (EUROFUNG)"/>
    <property type="match status" value="1"/>
</dbReference>
<dbReference type="EMBL" id="QPMT01000011">
    <property type="protein sequence ID" value="KAF4861144.1"/>
    <property type="molecule type" value="Genomic_DNA"/>
</dbReference>
<evidence type="ECO:0000259" key="3">
    <source>
        <dbReference type="PROSITE" id="PS50048"/>
    </source>
</evidence>
<evidence type="ECO:0000313" key="4">
    <source>
        <dbReference type="EMBL" id="KAF4861144.1"/>
    </source>
</evidence>
<feature type="compositionally biased region" description="Low complexity" evidence="2">
    <location>
        <begin position="232"/>
        <end position="244"/>
    </location>
</feature>
<reference evidence="4" key="1">
    <citation type="submission" date="2019-06" db="EMBL/GenBank/DDBJ databases">
        <authorList>
            <person name="Gan P."/>
            <person name="Shirasu K."/>
        </authorList>
    </citation>
    <scope>NUCLEOTIDE SEQUENCE [LARGE SCALE GENOMIC DNA]</scope>
    <source>
        <strain evidence="4">CAD2</strain>
    </source>
</reference>
<organism evidence="4 5">
    <name type="scientific">Colletotrichum siamense</name>
    <name type="common">Anthracnose fungus</name>
    <dbReference type="NCBI Taxonomy" id="690259"/>
    <lineage>
        <taxon>Eukaryota</taxon>
        <taxon>Fungi</taxon>
        <taxon>Dikarya</taxon>
        <taxon>Ascomycota</taxon>
        <taxon>Pezizomycotina</taxon>
        <taxon>Sordariomycetes</taxon>
        <taxon>Hypocreomycetidae</taxon>
        <taxon>Glomerellales</taxon>
        <taxon>Glomerellaceae</taxon>
        <taxon>Colletotrichum</taxon>
        <taxon>Colletotrichum gloeosporioides species complex</taxon>
    </lineage>
</organism>
<dbReference type="GO" id="GO:0000981">
    <property type="term" value="F:DNA-binding transcription factor activity, RNA polymerase II-specific"/>
    <property type="evidence" value="ECO:0007669"/>
    <property type="project" value="InterPro"/>
</dbReference>
<accession>A0A9P5EWJ8</accession>
<dbReference type="InterPro" id="IPR036864">
    <property type="entry name" value="Zn2-C6_fun-type_DNA-bd_sf"/>
</dbReference>
<evidence type="ECO:0000256" key="1">
    <source>
        <dbReference type="ARBA" id="ARBA00023242"/>
    </source>
</evidence>
<dbReference type="InterPro" id="IPR001138">
    <property type="entry name" value="Zn2Cys6_DnaBD"/>
</dbReference>
<proteinExistence type="predicted"/>
<dbReference type="SUPFAM" id="SSF57701">
    <property type="entry name" value="Zn2/Cys6 DNA-binding domain"/>
    <property type="match status" value="1"/>
</dbReference>
<dbReference type="PROSITE" id="PS50048">
    <property type="entry name" value="ZN2_CY6_FUNGAL_2"/>
    <property type="match status" value="1"/>
</dbReference>
<feature type="region of interest" description="Disordered" evidence="2">
    <location>
        <begin position="1"/>
        <end position="53"/>
    </location>
</feature>
<name>A0A9P5EWJ8_COLSI</name>
<dbReference type="CDD" id="cd00067">
    <property type="entry name" value="GAL4"/>
    <property type="match status" value="1"/>
</dbReference>
<feature type="region of interest" description="Disordered" evidence="2">
    <location>
        <begin position="210"/>
        <end position="272"/>
    </location>
</feature>
<evidence type="ECO:0000313" key="5">
    <source>
        <dbReference type="Proteomes" id="UP000711996"/>
    </source>
</evidence>
<dbReference type="Pfam" id="PF00172">
    <property type="entry name" value="Zn_clus"/>
    <property type="match status" value="1"/>
</dbReference>
<dbReference type="AlphaFoldDB" id="A0A9P5EWJ8"/>
<dbReference type="CDD" id="cd12148">
    <property type="entry name" value="fungal_TF_MHR"/>
    <property type="match status" value="1"/>
</dbReference>
<dbReference type="PROSITE" id="PS00463">
    <property type="entry name" value="ZN2_CY6_FUNGAL_1"/>
    <property type="match status" value="1"/>
</dbReference>
<dbReference type="Gene3D" id="4.10.240.10">
    <property type="entry name" value="Zn(2)-C6 fungal-type DNA-binding domain"/>
    <property type="match status" value="1"/>
</dbReference>
<keyword evidence="5" id="KW-1185">Reference proteome</keyword>
<feature type="domain" description="Zn(2)-C6 fungal-type" evidence="3">
    <location>
        <begin position="54"/>
        <end position="83"/>
    </location>
</feature>
<dbReference type="GO" id="GO:0008270">
    <property type="term" value="F:zinc ion binding"/>
    <property type="evidence" value="ECO:0007669"/>
    <property type="project" value="InterPro"/>
</dbReference>
<comment type="caution">
    <text evidence="4">The sequence shown here is derived from an EMBL/GenBank/DDBJ whole genome shotgun (WGS) entry which is preliminary data.</text>
</comment>
<dbReference type="OrthoDB" id="10261408at2759"/>
<gene>
    <name evidence="4" type="primary">nit-4-5</name>
    <name evidence="4" type="ORF">CGCSCA2_v004857</name>
</gene>
<sequence>MQPERKYRSILPGPPANTSSRSLNDDNGDATSSTSGGVGGQEGSKRKRRGTAKACNNCREKKIGCNGLHPCSHCQRRGLTCEYVAISKTILNSIPQGMKLLDEAKAKTQRYAAELLAILRSLPDDQVRDVLQQLRAGGDASNIVAALRGQLHSAYDAPFQGALHGVPPPDQNSLEFELMVRHSIAYSPWAPMELPQLDFEISARPGQGIAVDSPSAAVSPMSADTPSPMPPTESESSFSSSRTRFQQEPRDSSSSSLSLSVPGRFSSRESGPADFQALCDERLHKIDISAWTNVSVAPDSARRALSLYLETDHTVTALFDVDLLLDSLVSGNTRFCSRLLFSSLLSWACQSYTAFESEAATWSYAFYDEAAQLLEQDRNLGLLTPVTVAALLYMSMSSMCHAKNTTDATRHLESAIELARSIGLFGIAGEEANEEEWSGAGADVLWNQAMAQTAWGSFVYITIQCAHNQTCKIAFPPRVPIPGDVGESEGMGKSEEQGSSAYMRRTFLFLCKLVLIAHDMIWMNYAGKSLNKSPYSRAEEMELVYKRYLAWADGLPLDLVRAGESQHHVLLLHVYFHTFVQDLFRPLIRHGDAMRVKFESFTSQQASPEAICAASATQLRRIAATYLQTCASASYSFSWNTALLYVANAASREPKQGIDGSERRSDVRTCIVGYQKLQKCFRLPQAIIRGLLSMVLREGLITSAEARAIIKDSEEKGKHHPTSDPILAPFVIDLDLCLVDREAALADRLAAEFDEIAILNEFTMVTETREGLDVGSETVTFDVDG</sequence>
<protein>
    <submittedName>
        <fullName evidence="4">Nitrogen assimilation transcription factor nit-4</fullName>
    </submittedName>
</protein>
<dbReference type="PANTHER" id="PTHR47256">
    <property type="entry name" value="ZN(II)2CYS6 TRANSCRIPTION FACTOR (EUROFUNG)-RELATED"/>
    <property type="match status" value="1"/>
</dbReference>
<dbReference type="SMART" id="SM00066">
    <property type="entry name" value="GAL4"/>
    <property type="match status" value="1"/>
</dbReference>
<dbReference type="Proteomes" id="UP000711996">
    <property type="component" value="Unassembled WGS sequence"/>
</dbReference>
<evidence type="ECO:0000256" key="2">
    <source>
        <dbReference type="SAM" id="MobiDB-lite"/>
    </source>
</evidence>